<protein>
    <submittedName>
        <fullName evidence="1">Uncharacterized protein</fullName>
    </submittedName>
</protein>
<dbReference type="AlphaFoldDB" id="C9Z8X6"/>
<name>C9Z8X6_STRSW</name>
<keyword evidence="2" id="KW-1185">Reference proteome</keyword>
<accession>C9Z8X6</accession>
<sequence>MPSSIAHVPRSGGGKHAAEVENSDLRDLLAAIRDALDIPPGNRRPALLDARVLLVLGSVRDVLDGKVPLIPFETEMLRSKLAEDGSHHA</sequence>
<reference evidence="1 2" key="1">
    <citation type="journal article" date="2010" name="Mol. Plant Microbe Interact.">
        <title>Streptomyces scabies 87-22 contains a coronafacic acid-like biosynthetic cluster that contributes to plant-microbe interactions.</title>
        <authorList>
            <person name="Bignell D.R."/>
            <person name="Seipke R.F."/>
            <person name="Huguet-Tapia J.C."/>
            <person name="Chambers A.H."/>
            <person name="Parry R.J."/>
            <person name="Loria R."/>
        </authorList>
    </citation>
    <scope>NUCLEOTIDE SEQUENCE [LARGE SCALE GENOMIC DNA]</scope>
    <source>
        <strain evidence="1 2">87.22</strain>
    </source>
</reference>
<dbReference type="EMBL" id="FN554889">
    <property type="protein sequence ID" value="CBG73065.1"/>
    <property type="molecule type" value="Genomic_DNA"/>
</dbReference>
<dbReference type="HOGENOM" id="CLU_2453461_0_0_11"/>
<proteinExistence type="predicted"/>
<dbReference type="GeneID" id="24311152"/>
<evidence type="ECO:0000313" key="2">
    <source>
        <dbReference type="Proteomes" id="UP000001444"/>
    </source>
</evidence>
<evidence type="ECO:0000313" key="1">
    <source>
        <dbReference type="EMBL" id="CBG73065.1"/>
    </source>
</evidence>
<dbReference type="RefSeq" id="WP_013003626.1">
    <property type="nucleotide sequence ID" value="NC_013929.1"/>
</dbReference>
<dbReference type="KEGG" id="scb:SCAB_60461"/>
<gene>
    <name evidence="1" type="ordered locus">SCAB_60461</name>
</gene>
<organism evidence="1 2">
    <name type="scientific">Streptomyces scabiei (strain 87.22)</name>
    <dbReference type="NCBI Taxonomy" id="680198"/>
    <lineage>
        <taxon>Bacteria</taxon>
        <taxon>Bacillati</taxon>
        <taxon>Actinomycetota</taxon>
        <taxon>Actinomycetes</taxon>
        <taxon>Kitasatosporales</taxon>
        <taxon>Streptomycetaceae</taxon>
        <taxon>Streptomyces</taxon>
    </lineage>
</organism>
<dbReference type="Proteomes" id="UP000001444">
    <property type="component" value="Chromosome"/>
</dbReference>
<dbReference type="STRING" id="680198.SCAB_60461"/>